<keyword evidence="5" id="KW-1185">Reference proteome</keyword>
<keyword evidence="2" id="KW-0677">Repeat</keyword>
<evidence type="ECO:0000313" key="5">
    <source>
        <dbReference type="Proteomes" id="UP001164929"/>
    </source>
</evidence>
<gene>
    <name evidence="4" type="ORF">NC653_019394</name>
</gene>
<feature type="repeat" description="WD" evidence="3">
    <location>
        <begin position="418"/>
        <end position="460"/>
    </location>
</feature>
<dbReference type="SMART" id="SM00320">
    <property type="entry name" value="WD40"/>
    <property type="match status" value="6"/>
</dbReference>
<dbReference type="InterPro" id="IPR036322">
    <property type="entry name" value="WD40_repeat_dom_sf"/>
</dbReference>
<dbReference type="PROSITE" id="PS50294">
    <property type="entry name" value="WD_REPEATS_REGION"/>
    <property type="match status" value="3"/>
</dbReference>
<dbReference type="Proteomes" id="UP001164929">
    <property type="component" value="Chromosome 7"/>
</dbReference>
<feature type="repeat" description="WD" evidence="3">
    <location>
        <begin position="291"/>
        <end position="326"/>
    </location>
</feature>
<protein>
    <submittedName>
        <fullName evidence="4">WD repeat-containing protein 44-like</fullName>
    </submittedName>
</protein>
<evidence type="ECO:0000313" key="4">
    <source>
        <dbReference type="EMBL" id="KAJ6991175.1"/>
    </source>
</evidence>
<proteinExistence type="predicted"/>
<dbReference type="PRINTS" id="PR00320">
    <property type="entry name" value="GPROTEINBRPT"/>
</dbReference>
<name>A0AAD6QJ18_9ROSI</name>
<dbReference type="PANTHER" id="PTHR14221">
    <property type="entry name" value="WD REPEAT DOMAIN 44"/>
    <property type="match status" value="1"/>
</dbReference>
<evidence type="ECO:0000256" key="3">
    <source>
        <dbReference type="PROSITE-ProRule" id="PRU00221"/>
    </source>
</evidence>
<feature type="repeat" description="WD" evidence="3">
    <location>
        <begin position="378"/>
        <end position="408"/>
    </location>
</feature>
<dbReference type="FunFam" id="2.130.10.10:FF:000849">
    <property type="entry name" value="WD repeat-containing protein 44"/>
    <property type="match status" value="1"/>
</dbReference>
<dbReference type="InterPro" id="IPR001680">
    <property type="entry name" value="WD40_rpt"/>
</dbReference>
<organism evidence="4 5">
    <name type="scientific">Populus alba x Populus x berolinensis</name>
    <dbReference type="NCBI Taxonomy" id="444605"/>
    <lineage>
        <taxon>Eukaryota</taxon>
        <taxon>Viridiplantae</taxon>
        <taxon>Streptophyta</taxon>
        <taxon>Embryophyta</taxon>
        <taxon>Tracheophyta</taxon>
        <taxon>Spermatophyta</taxon>
        <taxon>Magnoliopsida</taxon>
        <taxon>eudicotyledons</taxon>
        <taxon>Gunneridae</taxon>
        <taxon>Pentapetalae</taxon>
        <taxon>rosids</taxon>
        <taxon>fabids</taxon>
        <taxon>Malpighiales</taxon>
        <taxon>Salicaceae</taxon>
        <taxon>Saliceae</taxon>
        <taxon>Populus</taxon>
    </lineage>
</organism>
<evidence type="ECO:0000256" key="1">
    <source>
        <dbReference type="ARBA" id="ARBA00022574"/>
    </source>
</evidence>
<dbReference type="PROSITE" id="PS50082">
    <property type="entry name" value="WD_REPEATS_2"/>
    <property type="match status" value="3"/>
</dbReference>
<dbReference type="Gene3D" id="2.130.10.10">
    <property type="entry name" value="YVTN repeat-like/Quinoprotein amine dehydrogenase"/>
    <property type="match status" value="1"/>
</dbReference>
<dbReference type="InterPro" id="IPR020472">
    <property type="entry name" value="WD40_PAC1"/>
</dbReference>
<accession>A0AAD6QJ18</accession>
<dbReference type="EMBL" id="JAQIZT010000007">
    <property type="protein sequence ID" value="KAJ6991175.1"/>
    <property type="molecule type" value="Genomic_DNA"/>
</dbReference>
<keyword evidence="1 3" id="KW-0853">WD repeat</keyword>
<dbReference type="InterPro" id="IPR015943">
    <property type="entry name" value="WD40/YVTN_repeat-like_dom_sf"/>
</dbReference>
<comment type="caution">
    <text evidence="4">The sequence shown here is derived from an EMBL/GenBank/DDBJ whole genome shotgun (WGS) entry which is preliminary data.</text>
</comment>
<reference evidence="4" key="1">
    <citation type="journal article" date="2023" name="Mol. Ecol. Resour.">
        <title>Chromosome-level genome assembly of a triploid poplar Populus alba 'Berolinensis'.</title>
        <authorList>
            <person name="Chen S."/>
            <person name="Yu Y."/>
            <person name="Wang X."/>
            <person name="Wang S."/>
            <person name="Zhang T."/>
            <person name="Zhou Y."/>
            <person name="He R."/>
            <person name="Meng N."/>
            <person name="Wang Y."/>
            <person name="Liu W."/>
            <person name="Liu Z."/>
            <person name="Liu J."/>
            <person name="Guo Q."/>
            <person name="Huang H."/>
            <person name="Sederoff R.R."/>
            <person name="Wang G."/>
            <person name="Qu G."/>
            <person name="Chen S."/>
        </authorList>
    </citation>
    <scope>NUCLEOTIDE SEQUENCE</scope>
    <source>
        <strain evidence="4">SC-2020</strain>
    </source>
</reference>
<dbReference type="AlphaFoldDB" id="A0AAD6QJ18"/>
<evidence type="ECO:0000256" key="2">
    <source>
        <dbReference type="ARBA" id="ARBA00022737"/>
    </source>
</evidence>
<dbReference type="SUPFAM" id="SSF50978">
    <property type="entry name" value="WD40 repeat-like"/>
    <property type="match status" value="1"/>
</dbReference>
<dbReference type="InterPro" id="IPR040324">
    <property type="entry name" value="WDR44/Dgr2"/>
</dbReference>
<sequence length="732" mass="82262">MDLHGSKTRTPKRGNLGRGKTAAFAAPLQSWHTIENESSSRCVGSFAWKPSGLLVLDMVTREWSVEDSVFDVEYWSKALEKMLSSDEGESDLFFDSVDHLELGCDKLEYDIWLNEPQSVKERRQGFLRGMGLGGFASNIDENLGLERITECSEAVSSSLVSCTNVEEVNLVSYSAGREENSEANCMVDEILPFSMDKPGAASENKNIGPSVHLRQGCEQCEEEKCKKFDSEKSKTKSWWKLSVKKRKEREGRCASEVSKLDTKAPKTNRTKVKQNKKGCMEFSGVYMGQEIQAHKGFIWTMKFSPDGQYLATGGEDRIIRIWRVTSVDSSCKSFTSEGHSDSNLKEGKSSLRTKKRTHSSVVIPEKVFQIEETPLQEFHGHTSEILDLAWSDSNHLLSSSMDKTVRLWLVSCNYCLGIFHHSSYVTCIQFNPVDENYFISGSIDGKVRVWGVSEKRVVHWADVRDVISAICYQPDGRGFVVGTIIGSCRFYEVSGTDLQLGAEIHIQGRNRNSGNRITGIQFSQEICPRVMITSEDSKVRVFDGVDVVNKFKGLPKSGSQMSASFTSKGRHIISVGEDCRVYVWNYDGLCTPWSKHTKSVRSCEYFFSEGVSVAVPWSGPGSRSLRSYVQTEGDASWMRDSDRFSLGSWFFMDGRCRGGSATWPEEKLPTWDVPVLDDEYQNQQAEDLHQQHCVNTNDQISLPDAWGLVIVTAGWDGKIKTFHNYGLPVKLK</sequence>
<dbReference type="PANTHER" id="PTHR14221:SF31">
    <property type="entry name" value="TRANSDUCIN_WD40 REPEAT-LIKE SUPERFAMILY PROTEIN"/>
    <property type="match status" value="1"/>
</dbReference>
<dbReference type="Pfam" id="PF00400">
    <property type="entry name" value="WD40"/>
    <property type="match status" value="4"/>
</dbReference>